<organism evidence="8 9">
    <name type="scientific">Drechslerella dactyloides</name>
    <name type="common">Nematode-trapping fungus</name>
    <name type="synonym">Arthrobotrys dactyloides</name>
    <dbReference type="NCBI Taxonomy" id="74499"/>
    <lineage>
        <taxon>Eukaryota</taxon>
        <taxon>Fungi</taxon>
        <taxon>Dikarya</taxon>
        <taxon>Ascomycota</taxon>
        <taxon>Pezizomycotina</taxon>
        <taxon>Orbiliomycetes</taxon>
        <taxon>Orbiliales</taxon>
        <taxon>Orbiliaceae</taxon>
        <taxon>Drechslerella</taxon>
    </lineage>
</organism>
<dbReference type="PANTHER" id="PTHR24287:SF1">
    <property type="entry name" value="P450, PUTATIVE (EUROFUNG)-RELATED"/>
    <property type="match status" value="1"/>
</dbReference>
<dbReference type="GO" id="GO:0005506">
    <property type="term" value="F:iron ion binding"/>
    <property type="evidence" value="ECO:0007669"/>
    <property type="project" value="InterPro"/>
</dbReference>
<gene>
    <name evidence="8" type="ORF">Dda_4393</name>
</gene>
<keyword evidence="9" id="KW-1185">Reference proteome</keyword>
<dbReference type="Gene3D" id="1.10.630.10">
    <property type="entry name" value="Cytochrome P450"/>
    <property type="match status" value="1"/>
</dbReference>
<dbReference type="InterPro" id="IPR047146">
    <property type="entry name" value="Cyt_P450_E_CYP52_fungi"/>
</dbReference>
<keyword evidence="5" id="KW-0560">Oxidoreductase</keyword>
<sequence length="114" mass="12924">MKVLGVTTIVTREPRNMQALLTNQFQDFALGPSKNDPFRPLMGDAILTVDGHRWKYSRALFRPQLTKEKISQLDGLEELIGTMLDMIPNGAAIDLQSLFFELTMDNATQFFFGK</sequence>
<comment type="cofactor">
    <cofactor evidence="1">
        <name>heme</name>
        <dbReference type="ChEBI" id="CHEBI:30413"/>
    </cofactor>
</comment>
<keyword evidence="7" id="KW-0503">Monooxygenase</keyword>
<dbReference type="Proteomes" id="UP001221413">
    <property type="component" value="Unassembled WGS sequence"/>
</dbReference>
<protein>
    <submittedName>
        <fullName evidence="8">Cytochrome P450</fullName>
    </submittedName>
</protein>
<evidence type="ECO:0000313" key="8">
    <source>
        <dbReference type="EMBL" id="KAJ6260170.1"/>
    </source>
</evidence>
<evidence type="ECO:0000256" key="7">
    <source>
        <dbReference type="ARBA" id="ARBA00023033"/>
    </source>
</evidence>
<dbReference type="InterPro" id="IPR036396">
    <property type="entry name" value="Cyt_P450_sf"/>
</dbReference>
<keyword evidence="4" id="KW-0479">Metal-binding</keyword>
<evidence type="ECO:0000256" key="1">
    <source>
        <dbReference type="ARBA" id="ARBA00001971"/>
    </source>
</evidence>
<accession>A0AAD6NJ85</accession>
<dbReference type="AlphaFoldDB" id="A0AAD6NJ85"/>
<comment type="caution">
    <text evidence="8">The sequence shown here is derived from an EMBL/GenBank/DDBJ whole genome shotgun (WGS) entry which is preliminary data.</text>
</comment>
<dbReference type="SUPFAM" id="SSF48264">
    <property type="entry name" value="Cytochrome P450"/>
    <property type="match status" value="1"/>
</dbReference>
<name>A0AAD6NJ85_DREDA</name>
<dbReference type="GO" id="GO:0016705">
    <property type="term" value="F:oxidoreductase activity, acting on paired donors, with incorporation or reduction of molecular oxygen"/>
    <property type="evidence" value="ECO:0007669"/>
    <property type="project" value="InterPro"/>
</dbReference>
<dbReference type="EMBL" id="JAQGDS010000005">
    <property type="protein sequence ID" value="KAJ6260170.1"/>
    <property type="molecule type" value="Genomic_DNA"/>
</dbReference>
<evidence type="ECO:0000256" key="3">
    <source>
        <dbReference type="ARBA" id="ARBA00022617"/>
    </source>
</evidence>
<reference evidence="8" key="1">
    <citation type="submission" date="2023-01" db="EMBL/GenBank/DDBJ databases">
        <title>The chitinases involved in constricting ring structure development in the nematode-trapping fungus Drechslerella dactyloides.</title>
        <authorList>
            <person name="Wang R."/>
            <person name="Zhang L."/>
            <person name="Tang P."/>
            <person name="Li S."/>
            <person name="Liang L."/>
        </authorList>
    </citation>
    <scope>NUCLEOTIDE SEQUENCE</scope>
    <source>
        <strain evidence="8">YMF1.00031</strain>
    </source>
</reference>
<proteinExistence type="inferred from homology"/>
<evidence type="ECO:0000256" key="6">
    <source>
        <dbReference type="ARBA" id="ARBA00023004"/>
    </source>
</evidence>
<dbReference type="PANTHER" id="PTHR24287">
    <property type="entry name" value="P450, PUTATIVE (EUROFUNG)-RELATED"/>
    <property type="match status" value="1"/>
</dbReference>
<dbReference type="GO" id="GO:0004497">
    <property type="term" value="F:monooxygenase activity"/>
    <property type="evidence" value="ECO:0007669"/>
    <property type="project" value="UniProtKB-KW"/>
</dbReference>
<evidence type="ECO:0000313" key="9">
    <source>
        <dbReference type="Proteomes" id="UP001221413"/>
    </source>
</evidence>
<evidence type="ECO:0000256" key="5">
    <source>
        <dbReference type="ARBA" id="ARBA00023002"/>
    </source>
</evidence>
<evidence type="ECO:0000256" key="2">
    <source>
        <dbReference type="ARBA" id="ARBA00010617"/>
    </source>
</evidence>
<dbReference type="GO" id="GO:0020037">
    <property type="term" value="F:heme binding"/>
    <property type="evidence" value="ECO:0007669"/>
    <property type="project" value="InterPro"/>
</dbReference>
<keyword evidence="3" id="KW-0349">Heme</keyword>
<comment type="similarity">
    <text evidence="2">Belongs to the cytochrome P450 family.</text>
</comment>
<evidence type="ECO:0000256" key="4">
    <source>
        <dbReference type="ARBA" id="ARBA00022723"/>
    </source>
</evidence>
<keyword evidence="6" id="KW-0408">Iron</keyword>